<protein>
    <submittedName>
        <fullName evidence="1">Uncharacterized protein</fullName>
    </submittedName>
</protein>
<reference evidence="1" key="1">
    <citation type="submission" date="2018-02" db="EMBL/GenBank/DDBJ databases">
        <title>Rhizophora mucronata_Transcriptome.</title>
        <authorList>
            <person name="Meera S.P."/>
            <person name="Sreeshan A."/>
            <person name="Augustine A."/>
        </authorList>
    </citation>
    <scope>NUCLEOTIDE SEQUENCE</scope>
    <source>
        <tissue evidence="1">Leaf</tissue>
    </source>
</reference>
<evidence type="ECO:0000313" key="1">
    <source>
        <dbReference type="EMBL" id="MBX44884.1"/>
    </source>
</evidence>
<organism evidence="1">
    <name type="scientific">Rhizophora mucronata</name>
    <name type="common">Asiatic mangrove</name>
    <dbReference type="NCBI Taxonomy" id="61149"/>
    <lineage>
        <taxon>Eukaryota</taxon>
        <taxon>Viridiplantae</taxon>
        <taxon>Streptophyta</taxon>
        <taxon>Embryophyta</taxon>
        <taxon>Tracheophyta</taxon>
        <taxon>Spermatophyta</taxon>
        <taxon>Magnoliopsida</taxon>
        <taxon>eudicotyledons</taxon>
        <taxon>Gunneridae</taxon>
        <taxon>Pentapetalae</taxon>
        <taxon>rosids</taxon>
        <taxon>fabids</taxon>
        <taxon>Malpighiales</taxon>
        <taxon>Rhizophoraceae</taxon>
        <taxon>Rhizophora</taxon>
    </lineage>
</organism>
<accession>A0A2P2NR33</accession>
<dbReference type="EMBL" id="GGEC01064400">
    <property type="protein sequence ID" value="MBX44884.1"/>
    <property type="molecule type" value="Transcribed_RNA"/>
</dbReference>
<name>A0A2P2NR33_RHIMU</name>
<sequence length="32" mass="3728">MDEWLSLPFFLGSSCHFFLHKTSVPFPVELDT</sequence>
<proteinExistence type="predicted"/>
<dbReference type="AlphaFoldDB" id="A0A2P2NR33"/>